<comment type="caution">
    <text evidence="9">The sequence shown here is derived from an EMBL/GenBank/DDBJ whole genome shotgun (WGS) entry which is preliminary data.</text>
</comment>
<keyword evidence="2 6" id="KW-0808">Transferase</keyword>
<evidence type="ECO:0000256" key="2">
    <source>
        <dbReference type="ARBA" id="ARBA00022679"/>
    </source>
</evidence>
<dbReference type="InterPro" id="IPR018117">
    <property type="entry name" value="C5_DNA_meth_AS"/>
</dbReference>
<dbReference type="Proteomes" id="UP000244905">
    <property type="component" value="Unassembled WGS sequence"/>
</dbReference>
<reference evidence="10" key="1">
    <citation type="submission" date="2018-02" db="EMBL/GenBank/DDBJ databases">
        <authorList>
            <person name="Clavel T."/>
            <person name="Strowig T."/>
        </authorList>
    </citation>
    <scope>NUCLEOTIDE SEQUENCE [LARGE SCALE GENOMIC DNA]</scope>
    <source>
        <strain evidence="10">DSM 103720</strain>
    </source>
</reference>
<organism evidence="9 10">
    <name type="scientific">Duncaniella muris</name>
    <dbReference type="NCBI Taxonomy" id="2094150"/>
    <lineage>
        <taxon>Bacteria</taxon>
        <taxon>Pseudomonadati</taxon>
        <taxon>Bacteroidota</taxon>
        <taxon>Bacteroidia</taxon>
        <taxon>Bacteroidales</taxon>
        <taxon>Muribaculaceae</taxon>
        <taxon>Duncaniella</taxon>
    </lineage>
</organism>
<dbReference type="InterPro" id="IPR031303">
    <property type="entry name" value="C5_meth_CS"/>
</dbReference>
<dbReference type="PROSITE" id="PS00095">
    <property type="entry name" value="C5_MTASE_2"/>
    <property type="match status" value="1"/>
</dbReference>
<dbReference type="GO" id="GO:0032259">
    <property type="term" value="P:methylation"/>
    <property type="evidence" value="ECO:0007669"/>
    <property type="project" value="UniProtKB-KW"/>
</dbReference>
<dbReference type="SUPFAM" id="SSF53335">
    <property type="entry name" value="S-adenosyl-L-methionine-dependent methyltransferases"/>
    <property type="match status" value="1"/>
</dbReference>
<evidence type="ECO:0000256" key="3">
    <source>
        <dbReference type="ARBA" id="ARBA00022691"/>
    </source>
</evidence>
<evidence type="ECO:0000256" key="7">
    <source>
        <dbReference type="RuleBase" id="RU000416"/>
    </source>
</evidence>
<dbReference type="PROSITE" id="PS51679">
    <property type="entry name" value="SAM_MT_C5"/>
    <property type="match status" value="1"/>
</dbReference>
<dbReference type="EC" id="2.1.1.37" evidence="8"/>
<keyword evidence="10" id="KW-1185">Reference proteome</keyword>
<evidence type="ECO:0000256" key="4">
    <source>
        <dbReference type="ARBA" id="ARBA00022747"/>
    </source>
</evidence>
<protein>
    <recommendedName>
        <fullName evidence="8">Cytosine-specific methyltransferase</fullName>
        <ecNumber evidence="8">2.1.1.37</ecNumber>
    </recommendedName>
</protein>
<dbReference type="InterPro" id="IPR001525">
    <property type="entry name" value="C5_MeTfrase"/>
</dbReference>
<accession>A0A2V1ILI9</accession>
<sequence length="358" mass="40629">MAKRGIKVIDLFCGIGGLSQGFVQEDFNVVAGFDVDETCRFAYQANNNSRFYNTDITALEGKKLKKLYGKSLKILVGCAPCQPFSSYSFKIKEKDSKKVNLLYSFLKLVQETEPTIISMENVPQLTRFDNGQIFNDFCIGLEALGYKYSYQIVYCPDYGIPQRRRRLVLLASKLGGIKLMSPTHEKSSYVTVRDVISDLAPINAGETDPNDSLHKARVLSEINLRRIQVSTQGGSWRDWPEELILTCFKKESGRTYSSVYGRMRWDEPAPTMTTQCTGLGNGRFGHPEQDRAISLREAARFQTFPDTYKFYEDDANFNPSVICRQIGNAVPPLLGRVIAKSIKKHLQIHGIWRRKKDN</sequence>
<dbReference type="GeneID" id="82526688"/>
<evidence type="ECO:0000256" key="1">
    <source>
        <dbReference type="ARBA" id="ARBA00022603"/>
    </source>
</evidence>
<dbReference type="GO" id="GO:0003677">
    <property type="term" value="F:DNA binding"/>
    <property type="evidence" value="ECO:0007669"/>
    <property type="project" value="TreeGrafter"/>
</dbReference>
<comment type="catalytic activity">
    <reaction evidence="5 8">
        <text>a 2'-deoxycytidine in DNA + S-adenosyl-L-methionine = a 5-methyl-2'-deoxycytidine in DNA + S-adenosyl-L-homocysteine + H(+)</text>
        <dbReference type="Rhea" id="RHEA:13681"/>
        <dbReference type="Rhea" id="RHEA-COMP:11369"/>
        <dbReference type="Rhea" id="RHEA-COMP:11370"/>
        <dbReference type="ChEBI" id="CHEBI:15378"/>
        <dbReference type="ChEBI" id="CHEBI:57856"/>
        <dbReference type="ChEBI" id="CHEBI:59789"/>
        <dbReference type="ChEBI" id="CHEBI:85452"/>
        <dbReference type="ChEBI" id="CHEBI:85454"/>
        <dbReference type="EC" id="2.1.1.37"/>
    </reaction>
</comment>
<evidence type="ECO:0000313" key="9">
    <source>
        <dbReference type="EMBL" id="PWB01271.1"/>
    </source>
</evidence>
<dbReference type="PANTHER" id="PTHR10629:SF52">
    <property type="entry name" value="DNA (CYTOSINE-5)-METHYLTRANSFERASE 1"/>
    <property type="match status" value="1"/>
</dbReference>
<dbReference type="GO" id="GO:0003886">
    <property type="term" value="F:DNA (cytosine-5-)-methyltransferase activity"/>
    <property type="evidence" value="ECO:0007669"/>
    <property type="project" value="UniProtKB-EC"/>
</dbReference>
<dbReference type="InterPro" id="IPR029063">
    <property type="entry name" value="SAM-dependent_MTases_sf"/>
</dbReference>
<proteinExistence type="inferred from homology"/>
<keyword evidence="1 6" id="KW-0489">Methyltransferase</keyword>
<evidence type="ECO:0000256" key="6">
    <source>
        <dbReference type="PROSITE-ProRule" id="PRU01016"/>
    </source>
</evidence>
<dbReference type="AlphaFoldDB" id="A0A2V1ILI9"/>
<gene>
    <name evidence="9" type="ORF">C5O23_10085</name>
</gene>
<comment type="similarity">
    <text evidence="6 7">Belongs to the class I-like SAM-binding methyltransferase superfamily. C5-methyltransferase family.</text>
</comment>
<dbReference type="NCBIfam" id="TIGR00675">
    <property type="entry name" value="dcm"/>
    <property type="match status" value="1"/>
</dbReference>
<dbReference type="EMBL" id="PUEC01000023">
    <property type="protein sequence ID" value="PWB01271.1"/>
    <property type="molecule type" value="Genomic_DNA"/>
</dbReference>
<feature type="active site" evidence="6">
    <location>
        <position position="81"/>
    </location>
</feature>
<dbReference type="GO" id="GO:0009307">
    <property type="term" value="P:DNA restriction-modification system"/>
    <property type="evidence" value="ECO:0007669"/>
    <property type="project" value="UniProtKB-KW"/>
</dbReference>
<keyword evidence="4" id="KW-0680">Restriction system</keyword>
<evidence type="ECO:0000256" key="8">
    <source>
        <dbReference type="RuleBase" id="RU000417"/>
    </source>
</evidence>
<evidence type="ECO:0000313" key="10">
    <source>
        <dbReference type="Proteomes" id="UP000244905"/>
    </source>
</evidence>
<dbReference type="PROSITE" id="PS00094">
    <property type="entry name" value="C5_MTASE_1"/>
    <property type="match status" value="1"/>
</dbReference>
<dbReference type="InterPro" id="IPR050390">
    <property type="entry name" value="C5-Methyltransferase"/>
</dbReference>
<dbReference type="RefSeq" id="WP_107032821.1">
    <property type="nucleotide sequence ID" value="NZ_PUEC01000023.1"/>
</dbReference>
<dbReference type="PANTHER" id="PTHR10629">
    <property type="entry name" value="CYTOSINE-SPECIFIC METHYLTRANSFERASE"/>
    <property type="match status" value="1"/>
</dbReference>
<dbReference type="PRINTS" id="PR00105">
    <property type="entry name" value="C5METTRFRASE"/>
</dbReference>
<name>A0A2V1ILI9_9BACT</name>
<keyword evidence="3 6" id="KW-0949">S-adenosyl-L-methionine</keyword>
<dbReference type="GO" id="GO:0044027">
    <property type="term" value="P:negative regulation of gene expression via chromosomal CpG island methylation"/>
    <property type="evidence" value="ECO:0007669"/>
    <property type="project" value="TreeGrafter"/>
</dbReference>
<evidence type="ECO:0000256" key="5">
    <source>
        <dbReference type="ARBA" id="ARBA00047422"/>
    </source>
</evidence>
<dbReference type="Gene3D" id="3.90.120.10">
    <property type="entry name" value="DNA Methylase, subunit A, domain 2"/>
    <property type="match status" value="1"/>
</dbReference>
<dbReference type="Pfam" id="PF00145">
    <property type="entry name" value="DNA_methylase"/>
    <property type="match status" value="1"/>
</dbReference>
<dbReference type="Gene3D" id="3.40.50.150">
    <property type="entry name" value="Vaccinia Virus protein VP39"/>
    <property type="match status" value="1"/>
</dbReference>